<feature type="transmembrane region" description="Helical" evidence="7">
    <location>
        <begin position="161"/>
        <end position="179"/>
    </location>
</feature>
<dbReference type="PANTHER" id="PTHR36838:SF1">
    <property type="entry name" value="SLR1864 PROTEIN"/>
    <property type="match status" value="1"/>
</dbReference>
<dbReference type="OrthoDB" id="9786183at2"/>
<dbReference type="GO" id="GO:0055085">
    <property type="term" value="P:transmembrane transport"/>
    <property type="evidence" value="ECO:0007669"/>
    <property type="project" value="InterPro"/>
</dbReference>
<comment type="subcellular location">
    <subcellularLocation>
        <location evidence="1">Membrane</location>
        <topology evidence="1">Multi-pass membrane protein</topology>
    </subcellularLocation>
</comment>
<evidence type="ECO:0000256" key="5">
    <source>
        <dbReference type="ARBA" id="ARBA00022989"/>
    </source>
</evidence>
<feature type="transmembrane region" description="Helical" evidence="7">
    <location>
        <begin position="236"/>
        <end position="256"/>
    </location>
</feature>
<dbReference type="EMBL" id="RQET01000004">
    <property type="protein sequence ID" value="TGK11529.1"/>
    <property type="molecule type" value="Genomic_DNA"/>
</dbReference>
<evidence type="ECO:0000256" key="7">
    <source>
        <dbReference type="SAM" id="Phobius"/>
    </source>
</evidence>
<name>A0A4R9GG62_9LEPT</name>
<feature type="transmembrane region" description="Helical" evidence="7">
    <location>
        <begin position="277"/>
        <end position="298"/>
    </location>
</feature>
<feature type="transmembrane region" description="Helical" evidence="7">
    <location>
        <begin position="304"/>
        <end position="325"/>
    </location>
</feature>
<proteinExistence type="predicted"/>
<evidence type="ECO:0000256" key="4">
    <source>
        <dbReference type="ARBA" id="ARBA00022692"/>
    </source>
</evidence>
<dbReference type="InterPro" id="IPR004776">
    <property type="entry name" value="Mem_transp_PIN-like"/>
</dbReference>
<keyword evidence="4 7" id="KW-0812">Transmembrane</keyword>
<dbReference type="Pfam" id="PF03547">
    <property type="entry name" value="Mem_trans"/>
    <property type="match status" value="1"/>
</dbReference>
<keyword evidence="2" id="KW-0813">Transport</keyword>
<accession>A0A4R9GG62</accession>
<evidence type="ECO:0000256" key="6">
    <source>
        <dbReference type="ARBA" id="ARBA00023136"/>
    </source>
</evidence>
<keyword evidence="6 7" id="KW-0472">Membrane</keyword>
<dbReference type="AlphaFoldDB" id="A0A4R9GG62"/>
<feature type="transmembrane region" description="Helical" evidence="7">
    <location>
        <begin position="121"/>
        <end position="140"/>
    </location>
</feature>
<keyword evidence="3" id="KW-1003">Cell membrane</keyword>
<protein>
    <submittedName>
        <fullName evidence="8">Permease</fullName>
    </submittedName>
</protein>
<dbReference type="PANTHER" id="PTHR36838">
    <property type="entry name" value="AUXIN EFFLUX CARRIER FAMILY PROTEIN"/>
    <property type="match status" value="1"/>
</dbReference>
<dbReference type="GO" id="GO:0016020">
    <property type="term" value="C:membrane"/>
    <property type="evidence" value="ECO:0007669"/>
    <property type="project" value="UniProtKB-SubCell"/>
</dbReference>
<reference evidence="8" key="1">
    <citation type="journal article" date="2019" name="PLoS Negl. Trop. Dis.">
        <title>Revisiting the worldwide diversity of Leptospira species in the environment.</title>
        <authorList>
            <person name="Vincent A.T."/>
            <person name="Schiettekatte O."/>
            <person name="Bourhy P."/>
            <person name="Veyrier F.J."/>
            <person name="Picardeau M."/>
        </authorList>
    </citation>
    <scope>NUCLEOTIDE SEQUENCE [LARGE SCALE GENOMIC DNA]</scope>
    <source>
        <strain evidence="8">SSW15</strain>
    </source>
</reference>
<dbReference type="Proteomes" id="UP000298458">
    <property type="component" value="Unassembled WGS sequence"/>
</dbReference>
<feature type="transmembrane region" description="Helical" evidence="7">
    <location>
        <begin position="90"/>
        <end position="109"/>
    </location>
</feature>
<keyword evidence="5 7" id="KW-1133">Transmembrane helix</keyword>
<evidence type="ECO:0000256" key="3">
    <source>
        <dbReference type="ARBA" id="ARBA00022475"/>
    </source>
</evidence>
<gene>
    <name evidence="8" type="ORF">EHO60_04290</name>
</gene>
<evidence type="ECO:0000256" key="1">
    <source>
        <dbReference type="ARBA" id="ARBA00004141"/>
    </source>
</evidence>
<comment type="caution">
    <text evidence="8">The sequence shown here is derived from an EMBL/GenBank/DDBJ whole genome shotgun (WGS) entry which is preliminary data.</text>
</comment>
<evidence type="ECO:0000256" key="2">
    <source>
        <dbReference type="ARBA" id="ARBA00022448"/>
    </source>
</evidence>
<sequence>MSNFIVITICFTAGMMARRWGKFPPDSHRVLNSFLITISLPCLEFVPLRRAALDDHFLVLAAMPWFLFGTSFLLFSFLEKRLRWDFSTTACLCLSAGLGNTSFLGIPLIEVFYGRDSVPTAVVIDQLGTFLTLSIPGTYLGTKAALAANSGKSFTDLLKRILSFPPFWGMIIALLSRPFSFPPEFEQAISKIGDTLTPLALFSVGYQLIGMRKLNSDVPDAENFSGAVRAPLAWGLVYKLILGPLLVWLVFGGYYFMMGSDFGQNVGSVRLRDFKVLILEAGMAPMITGSLLAAEWGLNPRLSVSLVGIGIPLSFVTTLGLYYLLEKWAWIGTISFVP</sequence>
<organism evidence="8 9">
    <name type="scientific">Leptospira fletcheri</name>
    <dbReference type="NCBI Taxonomy" id="2484981"/>
    <lineage>
        <taxon>Bacteria</taxon>
        <taxon>Pseudomonadati</taxon>
        <taxon>Spirochaetota</taxon>
        <taxon>Spirochaetia</taxon>
        <taxon>Leptospirales</taxon>
        <taxon>Leptospiraceae</taxon>
        <taxon>Leptospira</taxon>
    </lineage>
</organism>
<evidence type="ECO:0000313" key="9">
    <source>
        <dbReference type="Proteomes" id="UP000298458"/>
    </source>
</evidence>
<keyword evidence="9" id="KW-1185">Reference proteome</keyword>
<evidence type="ECO:0000313" key="8">
    <source>
        <dbReference type="EMBL" id="TGK11529.1"/>
    </source>
</evidence>
<dbReference type="RefSeq" id="WP_135766935.1">
    <property type="nucleotide sequence ID" value="NZ_RQET01000004.1"/>
</dbReference>
<feature type="transmembrane region" description="Helical" evidence="7">
    <location>
        <begin position="57"/>
        <end position="78"/>
    </location>
</feature>